<name>A0ACC1R969_9HYPO</name>
<organism evidence="1 2">
    <name type="scientific">Fusarium decemcellulare</name>
    <dbReference type="NCBI Taxonomy" id="57161"/>
    <lineage>
        <taxon>Eukaryota</taxon>
        <taxon>Fungi</taxon>
        <taxon>Dikarya</taxon>
        <taxon>Ascomycota</taxon>
        <taxon>Pezizomycotina</taxon>
        <taxon>Sordariomycetes</taxon>
        <taxon>Hypocreomycetidae</taxon>
        <taxon>Hypocreales</taxon>
        <taxon>Nectriaceae</taxon>
        <taxon>Fusarium</taxon>
        <taxon>Fusarium decemcellulare species complex</taxon>
    </lineage>
</organism>
<evidence type="ECO:0000313" key="2">
    <source>
        <dbReference type="Proteomes" id="UP001148629"/>
    </source>
</evidence>
<evidence type="ECO:0000313" key="1">
    <source>
        <dbReference type="EMBL" id="KAJ3502078.1"/>
    </source>
</evidence>
<sequence>MKEKKEKLHDEEFMTRGLFSRSQFPNYFGEITLWTGIATVAAGILARTPVQLALGLSGGAGSILATTALSYVSPAFAALLLTKVSGIPLSEEKYNKRYGDRKDYQEWKKNTPKLIPRLW</sequence>
<keyword evidence="2" id="KW-1185">Reference proteome</keyword>
<reference evidence="1" key="1">
    <citation type="submission" date="2022-08" db="EMBL/GenBank/DDBJ databases">
        <title>Genome Sequence of Fusarium decemcellulare.</title>
        <authorList>
            <person name="Buettner E."/>
        </authorList>
    </citation>
    <scope>NUCLEOTIDE SEQUENCE</scope>
    <source>
        <strain evidence="1">Babe19</strain>
    </source>
</reference>
<accession>A0ACC1R969</accession>
<dbReference type="Proteomes" id="UP001148629">
    <property type="component" value="Unassembled WGS sequence"/>
</dbReference>
<protein>
    <submittedName>
        <fullName evidence="1">Uncharacterized protein</fullName>
    </submittedName>
</protein>
<comment type="caution">
    <text evidence="1">The sequence shown here is derived from an EMBL/GenBank/DDBJ whole genome shotgun (WGS) entry which is preliminary data.</text>
</comment>
<proteinExistence type="predicted"/>
<dbReference type="EMBL" id="JANRMS010005488">
    <property type="protein sequence ID" value="KAJ3502078.1"/>
    <property type="molecule type" value="Genomic_DNA"/>
</dbReference>
<gene>
    <name evidence="1" type="ORF">NM208_g16802</name>
</gene>